<evidence type="ECO:0000313" key="3">
    <source>
        <dbReference type="Proteomes" id="UP000288051"/>
    </source>
</evidence>
<dbReference type="Proteomes" id="UP000288051">
    <property type="component" value="Unassembled WGS sequence"/>
</dbReference>
<feature type="transmembrane region" description="Helical" evidence="1">
    <location>
        <begin position="215"/>
        <end position="241"/>
    </location>
</feature>
<organism evidence="2 3">
    <name type="scientific">Thermus scotoductus</name>
    <dbReference type="NCBI Taxonomy" id="37636"/>
    <lineage>
        <taxon>Bacteria</taxon>
        <taxon>Thermotogati</taxon>
        <taxon>Deinococcota</taxon>
        <taxon>Deinococci</taxon>
        <taxon>Thermales</taxon>
        <taxon>Thermaceae</taxon>
        <taxon>Thermus</taxon>
    </lineage>
</organism>
<gene>
    <name evidence="2" type="ORF">CSW37_01740</name>
</gene>
<proteinExistence type="predicted"/>
<feature type="transmembrane region" description="Helical" evidence="1">
    <location>
        <begin position="174"/>
        <end position="195"/>
    </location>
</feature>
<feature type="transmembrane region" description="Helical" evidence="1">
    <location>
        <begin position="141"/>
        <end position="162"/>
    </location>
</feature>
<dbReference type="RefSeq" id="WP_126208699.1">
    <property type="nucleotide sequence ID" value="NZ_PELZ01000034.1"/>
</dbReference>
<accession>A0A430SHH7</accession>
<dbReference type="EMBL" id="PELZ01000034">
    <property type="protein sequence ID" value="RTH39639.1"/>
    <property type="molecule type" value="Genomic_DNA"/>
</dbReference>
<dbReference type="AlphaFoldDB" id="A0A430SHH7"/>
<comment type="caution">
    <text evidence="2">The sequence shown here is derived from an EMBL/GenBank/DDBJ whole genome shotgun (WGS) entry which is preliminary data.</text>
</comment>
<keyword evidence="1" id="KW-0812">Transmembrane</keyword>
<reference evidence="2 3" key="1">
    <citation type="journal article" date="2019" name="Extremophiles">
        <title>Biogeography of thermophiles and predominance of Thermus scotoductus in domestic water heaters.</title>
        <authorList>
            <person name="Wilpiszeski R.L."/>
            <person name="Zhang Z."/>
            <person name="House C.H."/>
        </authorList>
    </citation>
    <scope>NUCLEOTIDE SEQUENCE [LARGE SCALE GENOMIC DNA]</scope>
    <source>
        <strain evidence="2 3">24_S24</strain>
    </source>
</reference>
<keyword evidence="1" id="KW-0472">Membrane</keyword>
<evidence type="ECO:0000256" key="1">
    <source>
        <dbReference type="SAM" id="Phobius"/>
    </source>
</evidence>
<feature type="transmembrane region" description="Helical" evidence="1">
    <location>
        <begin position="58"/>
        <end position="80"/>
    </location>
</feature>
<keyword evidence="1" id="KW-1133">Transmembrane helix</keyword>
<evidence type="ECO:0000313" key="2">
    <source>
        <dbReference type="EMBL" id="RTH39639.1"/>
    </source>
</evidence>
<feature type="transmembrane region" description="Helical" evidence="1">
    <location>
        <begin position="101"/>
        <end position="129"/>
    </location>
</feature>
<sequence>MLWPLWSEFLLSWARTRRYWFNTLANLGGSLLYFYAILLGFSRLTPEEARFLDPGPLLLVFTAFNLTLFTFQSIAYTVQGEAQLGTLEHMALARGGLLRQLLLRALVQSLFGVLWSLLVLLPLALAFGVTLGPLARWPLGFLPLFLAALGFGLLMGATALYFKQVDEFFTIVQFLFLPYFFSLVRFAPWMTPLPFAPGTQLLKLALTGEGAFPGLLLLAFVQALLFLGAGLFAMAWVYAAVRRRGLLGRY</sequence>
<name>A0A430SHH7_THESC</name>
<protein>
    <submittedName>
        <fullName evidence="2">ABC transporter</fullName>
    </submittedName>
</protein>
<feature type="transmembrane region" description="Helical" evidence="1">
    <location>
        <begin position="20"/>
        <end position="38"/>
    </location>
</feature>